<dbReference type="RefSeq" id="WP_155317977.1">
    <property type="nucleotide sequence ID" value="NZ_AP021874.1"/>
</dbReference>
<accession>A0A5K7YJY8</accession>
<dbReference type="AlphaFoldDB" id="A0A5K7YJY8"/>
<proteinExistence type="predicted"/>
<evidence type="ECO:0000256" key="4">
    <source>
        <dbReference type="ARBA" id="ARBA00022723"/>
    </source>
</evidence>
<dbReference type="InterPro" id="IPR058240">
    <property type="entry name" value="rSAM_sf"/>
</dbReference>
<feature type="domain" description="Radical SAM core" evidence="7">
    <location>
        <begin position="8"/>
        <end position="248"/>
    </location>
</feature>
<protein>
    <submittedName>
        <fullName evidence="8">Radical SAM protein</fullName>
    </submittedName>
</protein>
<dbReference type="PROSITE" id="PS51918">
    <property type="entry name" value="RADICAL_SAM"/>
    <property type="match status" value="1"/>
</dbReference>
<dbReference type="GO" id="GO:0051539">
    <property type="term" value="F:4 iron, 4 sulfur cluster binding"/>
    <property type="evidence" value="ECO:0007669"/>
    <property type="project" value="UniProtKB-KW"/>
</dbReference>
<dbReference type="EMBL" id="AP021874">
    <property type="protein sequence ID" value="BBO69992.1"/>
    <property type="molecule type" value="Genomic_DNA"/>
</dbReference>
<dbReference type="SFLD" id="SFLDG01082">
    <property type="entry name" value="B12-binding_domain_containing"/>
    <property type="match status" value="1"/>
</dbReference>
<dbReference type="KEGG" id="dalk:DSCA_39220"/>
<name>A0A5K7YJY8_9BACT</name>
<evidence type="ECO:0000256" key="3">
    <source>
        <dbReference type="ARBA" id="ARBA00022691"/>
    </source>
</evidence>
<dbReference type="CDD" id="cd01335">
    <property type="entry name" value="Radical_SAM"/>
    <property type="match status" value="1"/>
</dbReference>
<keyword evidence="5" id="KW-0408">Iron</keyword>
<dbReference type="PANTHER" id="PTHR11135">
    <property type="entry name" value="HISTONE ACETYLTRANSFERASE-RELATED"/>
    <property type="match status" value="1"/>
</dbReference>
<evidence type="ECO:0000313" key="9">
    <source>
        <dbReference type="Proteomes" id="UP000427906"/>
    </source>
</evidence>
<dbReference type="GO" id="GO:0005737">
    <property type="term" value="C:cytoplasm"/>
    <property type="evidence" value="ECO:0007669"/>
    <property type="project" value="TreeGrafter"/>
</dbReference>
<evidence type="ECO:0000256" key="1">
    <source>
        <dbReference type="ARBA" id="ARBA00001966"/>
    </source>
</evidence>
<evidence type="ECO:0000313" key="8">
    <source>
        <dbReference type="EMBL" id="BBO69992.1"/>
    </source>
</evidence>
<keyword evidence="9" id="KW-1185">Reference proteome</keyword>
<gene>
    <name evidence="8" type="ORF">DSCA_39220</name>
</gene>
<reference evidence="8 9" key="1">
    <citation type="submission" date="2019-11" db="EMBL/GenBank/DDBJ databases">
        <title>Comparative genomics of hydrocarbon-degrading Desulfosarcina strains.</title>
        <authorList>
            <person name="Watanabe M."/>
            <person name="Kojima H."/>
            <person name="Fukui M."/>
        </authorList>
    </citation>
    <scope>NUCLEOTIDE SEQUENCE [LARGE SCALE GENOMIC DNA]</scope>
    <source>
        <strain evidence="8 9">PL12</strain>
    </source>
</reference>
<dbReference type="SUPFAM" id="SSF102114">
    <property type="entry name" value="Radical SAM enzymes"/>
    <property type="match status" value="1"/>
</dbReference>
<dbReference type="GO" id="GO:0003824">
    <property type="term" value="F:catalytic activity"/>
    <property type="evidence" value="ECO:0007669"/>
    <property type="project" value="InterPro"/>
</dbReference>
<dbReference type="Proteomes" id="UP000427906">
    <property type="component" value="Chromosome"/>
</dbReference>
<keyword evidence="6" id="KW-0411">Iron-sulfur</keyword>
<evidence type="ECO:0000256" key="6">
    <source>
        <dbReference type="ARBA" id="ARBA00023014"/>
    </source>
</evidence>
<dbReference type="Pfam" id="PF04055">
    <property type="entry name" value="Radical_SAM"/>
    <property type="match status" value="1"/>
</dbReference>
<dbReference type="SMART" id="SM00729">
    <property type="entry name" value="Elp3"/>
    <property type="match status" value="1"/>
</dbReference>
<dbReference type="SFLD" id="SFLDG01086">
    <property type="entry name" value="elongater_protein-like"/>
    <property type="match status" value="1"/>
</dbReference>
<evidence type="ECO:0000259" key="7">
    <source>
        <dbReference type="PROSITE" id="PS51918"/>
    </source>
</evidence>
<keyword evidence="4" id="KW-0479">Metal-binding</keyword>
<organism evidence="8 9">
    <name type="scientific">Desulfosarcina alkanivorans</name>
    <dbReference type="NCBI Taxonomy" id="571177"/>
    <lineage>
        <taxon>Bacteria</taxon>
        <taxon>Pseudomonadati</taxon>
        <taxon>Thermodesulfobacteriota</taxon>
        <taxon>Desulfobacteria</taxon>
        <taxon>Desulfobacterales</taxon>
        <taxon>Desulfosarcinaceae</taxon>
        <taxon>Desulfosarcina</taxon>
    </lineage>
</organism>
<dbReference type="SFLD" id="SFLDS00029">
    <property type="entry name" value="Radical_SAM"/>
    <property type="match status" value="1"/>
</dbReference>
<keyword evidence="3" id="KW-0949">S-adenosyl-L-methionine</keyword>
<dbReference type="GO" id="GO:0046872">
    <property type="term" value="F:metal ion binding"/>
    <property type="evidence" value="ECO:0007669"/>
    <property type="project" value="UniProtKB-KW"/>
</dbReference>
<dbReference type="PANTHER" id="PTHR11135:SF0">
    <property type="entry name" value="ELONGATOR COMPLEX PROTEIN 3"/>
    <property type="match status" value="1"/>
</dbReference>
<dbReference type="InterPro" id="IPR039661">
    <property type="entry name" value="ELP3"/>
</dbReference>
<comment type="cofactor">
    <cofactor evidence="1">
        <name>[4Fe-4S] cluster</name>
        <dbReference type="ChEBI" id="CHEBI:49883"/>
    </cofactor>
</comment>
<keyword evidence="2" id="KW-0004">4Fe-4S</keyword>
<dbReference type="OrthoDB" id="9815044at2"/>
<dbReference type="InterPro" id="IPR032432">
    <property type="entry name" value="Radical_SAM_C"/>
</dbReference>
<dbReference type="InterPro" id="IPR006638">
    <property type="entry name" value="Elp3/MiaA/NifB-like_rSAM"/>
</dbReference>
<sequence>MTPRGDTTPAGRPLIIPLFIPHMGCPHQCIFCNQQSITGKSVQTPSRDQIHREVNRFLKYGKKRPSTTQISFFGGSFLGLGKTTILSLLEAAIPFVQEADVDSIRFSTRPDTVTPEMLDLLNGFPVSTVELGVQSMNDPVLDAAGRGHRAADTVAATALLKKRGYQVGLQMMVGLPEDDDDGAMETACRIAALQPDFVRIYPTLVLKGSPLASRFLSGRYHPMGLAACVTLVKRLYLFFKTHHIPVVRMGLQASDGLTRAGDFIAGPYHPAFGHLVHGEIVLDAISSALGRMENPPDPLTITVHPTMVSRVQGLNKNNLRHLKHAFDLKKIALLQNANQDQNHLMVADRQVTLP</sequence>
<dbReference type="Gene3D" id="3.80.30.20">
    <property type="entry name" value="tm_1862 like domain"/>
    <property type="match status" value="1"/>
</dbReference>
<dbReference type="InterPro" id="IPR007197">
    <property type="entry name" value="rSAM"/>
</dbReference>
<dbReference type="GO" id="GO:0002926">
    <property type="term" value="P:tRNA wobble base 5-methoxycarbonylmethyl-2-thiouridinylation"/>
    <property type="evidence" value="ECO:0007669"/>
    <property type="project" value="TreeGrafter"/>
</dbReference>
<dbReference type="Pfam" id="PF16199">
    <property type="entry name" value="Radical_SAM_C"/>
    <property type="match status" value="1"/>
</dbReference>
<evidence type="ECO:0000256" key="5">
    <source>
        <dbReference type="ARBA" id="ARBA00023004"/>
    </source>
</evidence>
<evidence type="ECO:0000256" key="2">
    <source>
        <dbReference type="ARBA" id="ARBA00022485"/>
    </source>
</evidence>
<dbReference type="InterPro" id="IPR023404">
    <property type="entry name" value="rSAM_horseshoe"/>
</dbReference>